<dbReference type="AlphaFoldDB" id="A0A381N0X7"/>
<dbReference type="Pfam" id="PF13439">
    <property type="entry name" value="Glyco_transf_4"/>
    <property type="match status" value="1"/>
</dbReference>
<feature type="domain" description="Glycosyl transferase family 1" evidence="1">
    <location>
        <begin position="179"/>
        <end position="335"/>
    </location>
</feature>
<dbReference type="Gene3D" id="3.40.50.2000">
    <property type="entry name" value="Glycogen Phosphorylase B"/>
    <property type="match status" value="2"/>
</dbReference>
<dbReference type="PANTHER" id="PTHR45947:SF3">
    <property type="entry name" value="SULFOQUINOVOSYL TRANSFERASE SQD2"/>
    <property type="match status" value="1"/>
</dbReference>
<name>A0A381N0X7_9ZZZZ</name>
<protein>
    <recommendedName>
        <fullName evidence="4">Glycosyl transferase family 1 domain-containing protein</fullName>
    </recommendedName>
</protein>
<sequence length="360" mass="40913">MKILHLETGRFFYGGPQQVIYLCNALKGLNVDNILVCPPDSEIDEIARKIGIRVINLRCGGDFDIFFGYSLWKMLRKEKPDIVHCHSRRGADFIGGRVSLLANIPAVITRRVDNLESKFLAKLRYKPFNKIIVISKNIQTVLKNTGIKKKVTCIYSAVDSDQFVKPKNFKWFYENFSVSEDNFVILSASQFIARKGHKYLLHAVANLRNKFPQIRLVIFGRGPKENEMKQLCKRLKLEDIVQFRGFCIDLDNFIGCFDLLVHPATQEGLGVIVLKSAASGIPVVGFNVGGLRESVLNGKTGLLVKNRDGHALQKSIAAFINNEEFYEKSSSVAKRWVRDRFTIKTMVKKHLKVYKSILND</sequence>
<organism evidence="3">
    <name type="scientific">marine metagenome</name>
    <dbReference type="NCBI Taxonomy" id="408172"/>
    <lineage>
        <taxon>unclassified sequences</taxon>
        <taxon>metagenomes</taxon>
        <taxon>ecological metagenomes</taxon>
    </lineage>
</organism>
<dbReference type="EMBL" id="UINC01000057">
    <property type="protein sequence ID" value="SUZ48226.1"/>
    <property type="molecule type" value="Genomic_DNA"/>
</dbReference>
<gene>
    <name evidence="3" type="ORF">METZ01_LOCUS1080</name>
</gene>
<dbReference type="GO" id="GO:0016757">
    <property type="term" value="F:glycosyltransferase activity"/>
    <property type="evidence" value="ECO:0007669"/>
    <property type="project" value="InterPro"/>
</dbReference>
<dbReference type="InterPro" id="IPR050194">
    <property type="entry name" value="Glycosyltransferase_grp1"/>
</dbReference>
<reference evidence="3" key="1">
    <citation type="submission" date="2018-05" db="EMBL/GenBank/DDBJ databases">
        <authorList>
            <person name="Lanie J.A."/>
            <person name="Ng W.-L."/>
            <person name="Kazmierczak K.M."/>
            <person name="Andrzejewski T.M."/>
            <person name="Davidsen T.M."/>
            <person name="Wayne K.J."/>
            <person name="Tettelin H."/>
            <person name="Glass J.I."/>
            <person name="Rusch D."/>
            <person name="Podicherti R."/>
            <person name="Tsui H.-C.T."/>
            <person name="Winkler M.E."/>
        </authorList>
    </citation>
    <scope>NUCLEOTIDE SEQUENCE</scope>
</reference>
<proteinExistence type="predicted"/>
<dbReference type="InterPro" id="IPR001296">
    <property type="entry name" value="Glyco_trans_1"/>
</dbReference>
<dbReference type="InterPro" id="IPR028098">
    <property type="entry name" value="Glyco_trans_4-like_N"/>
</dbReference>
<accession>A0A381N0X7</accession>
<feature type="domain" description="Glycosyltransferase subfamily 4-like N-terminal" evidence="2">
    <location>
        <begin position="16"/>
        <end position="161"/>
    </location>
</feature>
<evidence type="ECO:0000313" key="3">
    <source>
        <dbReference type="EMBL" id="SUZ48226.1"/>
    </source>
</evidence>
<evidence type="ECO:0000259" key="1">
    <source>
        <dbReference type="Pfam" id="PF00534"/>
    </source>
</evidence>
<dbReference type="PANTHER" id="PTHR45947">
    <property type="entry name" value="SULFOQUINOVOSYL TRANSFERASE SQD2"/>
    <property type="match status" value="1"/>
</dbReference>
<evidence type="ECO:0008006" key="4">
    <source>
        <dbReference type="Google" id="ProtNLM"/>
    </source>
</evidence>
<evidence type="ECO:0000259" key="2">
    <source>
        <dbReference type="Pfam" id="PF13439"/>
    </source>
</evidence>
<dbReference type="Pfam" id="PF00534">
    <property type="entry name" value="Glycos_transf_1"/>
    <property type="match status" value="1"/>
</dbReference>
<dbReference type="SUPFAM" id="SSF53756">
    <property type="entry name" value="UDP-Glycosyltransferase/glycogen phosphorylase"/>
    <property type="match status" value="1"/>
</dbReference>